<dbReference type="EMBL" id="UINC01139855">
    <property type="protein sequence ID" value="SVD26660.1"/>
    <property type="molecule type" value="Genomic_DNA"/>
</dbReference>
<gene>
    <name evidence="1" type="ORF">METZ01_LOCUS379514</name>
</gene>
<organism evidence="1">
    <name type="scientific">marine metagenome</name>
    <dbReference type="NCBI Taxonomy" id="408172"/>
    <lineage>
        <taxon>unclassified sequences</taxon>
        <taxon>metagenomes</taxon>
        <taxon>ecological metagenomes</taxon>
    </lineage>
</organism>
<dbReference type="AlphaFoldDB" id="A0A382TX59"/>
<name>A0A382TX59_9ZZZZ</name>
<dbReference type="InterPro" id="IPR019225">
    <property type="entry name" value="DUF2155"/>
</dbReference>
<sequence length="155" mass="17622">MLFFFNISIAQEQKKSVNINELPATFEEEAEEIDIYDTSLEKEDLEKKSTLSKKNGKVMVVLKALDKITAKTSIIKMGIEKKKVFGELEIKVLKCVLSSKEDPPDTIAYLQIKDLSEKNKDQVFIFNGWTFASTPTLKSVDHPVYDVWLVGCENV</sequence>
<accession>A0A382TX59</accession>
<dbReference type="Pfam" id="PF09923">
    <property type="entry name" value="DUF2155"/>
    <property type="match status" value="1"/>
</dbReference>
<proteinExistence type="predicted"/>
<evidence type="ECO:0008006" key="2">
    <source>
        <dbReference type="Google" id="ProtNLM"/>
    </source>
</evidence>
<protein>
    <recommendedName>
        <fullName evidence="2">DUF2155 domain-containing protein</fullName>
    </recommendedName>
</protein>
<reference evidence="1" key="1">
    <citation type="submission" date="2018-05" db="EMBL/GenBank/DDBJ databases">
        <authorList>
            <person name="Lanie J.A."/>
            <person name="Ng W.-L."/>
            <person name="Kazmierczak K.M."/>
            <person name="Andrzejewski T.M."/>
            <person name="Davidsen T.M."/>
            <person name="Wayne K.J."/>
            <person name="Tettelin H."/>
            <person name="Glass J.I."/>
            <person name="Rusch D."/>
            <person name="Podicherti R."/>
            <person name="Tsui H.-C.T."/>
            <person name="Winkler M.E."/>
        </authorList>
    </citation>
    <scope>NUCLEOTIDE SEQUENCE</scope>
</reference>
<evidence type="ECO:0000313" key="1">
    <source>
        <dbReference type="EMBL" id="SVD26660.1"/>
    </source>
</evidence>